<comment type="similarity">
    <text evidence="1">Belongs to the tubulin family.</text>
</comment>
<dbReference type="InterPro" id="IPR002967">
    <property type="entry name" value="Delta_tubulin"/>
</dbReference>
<accession>G3HJ92</accession>
<dbReference type="InterPro" id="IPR023123">
    <property type="entry name" value="Tubulin_C"/>
</dbReference>
<sequence length="126" mass="14265">MSVHKDLHFNTSIANLVILRGKDVQSADVEGFKDPALYTSWLEPVHAFSMWKTPRAFDKYEKSAALVSNSQLLVKPLDMLVGKAWNMFASKAYIHQYTRFGMEEEDFLDSFTLLEQVVASYGSLGP</sequence>
<dbReference type="STRING" id="10029.G3HJ92"/>
<proteinExistence type="inferred from homology"/>
<dbReference type="Proteomes" id="UP000001075">
    <property type="component" value="Unassembled WGS sequence"/>
</dbReference>
<evidence type="ECO:0000256" key="2">
    <source>
        <dbReference type="ARBA" id="ARBA00022701"/>
    </source>
</evidence>
<reference evidence="6" key="1">
    <citation type="journal article" date="2011" name="Nat. Biotechnol.">
        <title>The genomic sequence of the Chinese hamster ovary (CHO)-K1 cell line.</title>
        <authorList>
            <person name="Xu X."/>
            <person name="Nagarajan H."/>
            <person name="Lewis N.E."/>
            <person name="Pan S."/>
            <person name="Cai Z."/>
            <person name="Liu X."/>
            <person name="Chen W."/>
            <person name="Xie M."/>
            <person name="Wang W."/>
            <person name="Hammond S."/>
            <person name="Andersen M.R."/>
            <person name="Neff N."/>
            <person name="Passarelli B."/>
            <person name="Koh W."/>
            <person name="Fan H.C."/>
            <person name="Wang J."/>
            <person name="Gui Y."/>
            <person name="Lee K.H."/>
            <person name="Betenbaugh M.J."/>
            <person name="Quake S.R."/>
            <person name="Famili I."/>
            <person name="Palsson B.O."/>
            <person name="Wang J."/>
        </authorList>
    </citation>
    <scope>NUCLEOTIDE SEQUENCE [LARGE SCALE GENOMIC DNA]</scope>
    <source>
        <strain evidence="6">CHO K1 cell line</strain>
    </source>
</reference>
<dbReference type="GO" id="GO:0007017">
    <property type="term" value="P:microtubule-based process"/>
    <property type="evidence" value="ECO:0007669"/>
    <property type="project" value="InterPro"/>
</dbReference>
<dbReference type="GO" id="GO:0005200">
    <property type="term" value="F:structural constituent of cytoskeleton"/>
    <property type="evidence" value="ECO:0007669"/>
    <property type="project" value="InterPro"/>
</dbReference>
<dbReference type="GO" id="GO:0005525">
    <property type="term" value="F:GTP binding"/>
    <property type="evidence" value="ECO:0007669"/>
    <property type="project" value="UniProtKB-KW"/>
</dbReference>
<dbReference type="SUPFAM" id="SSF55307">
    <property type="entry name" value="Tubulin C-terminal domain-like"/>
    <property type="match status" value="1"/>
</dbReference>
<dbReference type="InterPro" id="IPR008280">
    <property type="entry name" value="Tub_FtsZ_C"/>
</dbReference>
<dbReference type="GO" id="GO:0005874">
    <property type="term" value="C:microtubule"/>
    <property type="evidence" value="ECO:0007669"/>
    <property type="project" value="UniProtKB-KW"/>
</dbReference>
<dbReference type="AlphaFoldDB" id="G3HJ92"/>
<dbReference type="EMBL" id="JH000425">
    <property type="protein sequence ID" value="EGV96633.1"/>
    <property type="molecule type" value="Genomic_DNA"/>
</dbReference>
<keyword evidence="4" id="KW-0342">GTP-binding</keyword>
<evidence type="ECO:0000313" key="5">
    <source>
        <dbReference type="EMBL" id="EGV96633.1"/>
    </source>
</evidence>
<dbReference type="InParanoid" id="G3HJ92"/>
<dbReference type="FunFam" id="1.10.287.600:FF:000010">
    <property type="entry name" value="Tubulin delta chain"/>
    <property type="match status" value="1"/>
</dbReference>
<evidence type="ECO:0000313" key="6">
    <source>
        <dbReference type="Proteomes" id="UP000001075"/>
    </source>
</evidence>
<name>G3HJ92_CRIGR</name>
<evidence type="ECO:0000256" key="4">
    <source>
        <dbReference type="ARBA" id="ARBA00023134"/>
    </source>
</evidence>
<keyword evidence="2" id="KW-0493">Microtubule</keyword>
<evidence type="ECO:0000256" key="3">
    <source>
        <dbReference type="ARBA" id="ARBA00022741"/>
    </source>
</evidence>
<dbReference type="PRINTS" id="PR01224">
    <property type="entry name" value="DELTATUBULIN"/>
</dbReference>
<organism evidence="5 6">
    <name type="scientific">Cricetulus griseus</name>
    <name type="common">Chinese hamster</name>
    <name type="synonym">Cricetulus barabensis griseus</name>
    <dbReference type="NCBI Taxonomy" id="10029"/>
    <lineage>
        <taxon>Eukaryota</taxon>
        <taxon>Metazoa</taxon>
        <taxon>Chordata</taxon>
        <taxon>Craniata</taxon>
        <taxon>Vertebrata</taxon>
        <taxon>Euteleostomi</taxon>
        <taxon>Mammalia</taxon>
        <taxon>Eutheria</taxon>
        <taxon>Euarchontoglires</taxon>
        <taxon>Glires</taxon>
        <taxon>Rodentia</taxon>
        <taxon>Myomorpha</taxon>
        <taxon>Muroidea</taxon>
        <taxon>Cricetidae</taxon>
        <taxon>Cricetinae</taxon>
        <taxon>Cricetulus</taxon>
    </lineage>
</organism>
<gene>
    <name evidence="5" type="ORF">I79_010733</name>
</gene>
<protein>
    <submittedName>
        <fullName evidence="5">Tubulin delta chain</fullName>
    </submittedName>
</protein>
<dbReference type="Gene3D" id="1.10.287.600">
    <property type="entry name" value="Helix hairpin bin"/>
    <property type="match status" value="1"/>
</dbReference>
<evidence type="ECO:0000256" key="1">
    <source>
        <dbReference type="ARBA" id="ARBA00009636"/>
    </source>
</evidence>
<keyword evidence="3" id="KW-0547">Nucleotide-binding</keyword>